<evidence type="ECO:0008006" key="4">
    <source>
        <dbReference type="Google" id="ProtNLM"/>
    </source>
</evidence>
<dbReference type="InterPro" id="IPR035093">
    <property type="entry name" value="RelE/ParE_toxin_dom_sf"/>
</dbReference>
<keyword evidence="3" id="KW-1185">Reference proteome</keyword>
<comment type="caution">
    <text evidence="2">The sequence shown here is derived from an EMBL/GenBank/DDBJ whole genome shotgun (WGS) entry which is preliminary data.</text>
</comment>
<dbReference type="InterPro" id="IPR007712">
    <property type="entry name" value="RelE/ParE_toxin"/>
</dbReference>
<evidence type="ECO:0000313" key="2">
    <source>
        <dbReference type="EMBL" id="GGK19732.1"/>
    </source>
</evidence>
<keyword evidence="1" id="KW-1277">Toxin-antitoxin system</keyword>
<gene>
    <name evidence="2" type="ORF">GCM10011322_03030</name>
</gene>
<dbReference type="AlphaFoldDB" id="A0A917V1Z9"/>
<dbReference type="Pfam" id="PF05016">
    <property type="entry name" value="ParE_toxin"/>
    <property type="match status" value="1"/>
</dbReference>
<name>A0A917V1Z9_9HYPH</name>
<sequence length="107" mass="12158">MKRYEVRLHPRVADDFRAIERSMKPHAGAATTKLILRELRQATFALADTPHRGTVRNELFSGLRVIGAGLRGSIAFSVDDAQGEVFVHIVSYGGFDWEARVRDRRRH</sequence>
<evidence type="ECO:0000256" key="1">
    <source>
        <dbReference type="ARBA" id="ARBA00022649"/>
    </source>
</evidence>
<dbReference type="Proteomes" id="UP000600449">
    <property type="component" value="Unassembled WGS sequence"/>
</dbReference>
<evidence type="ECO:0000313" key="3">
    <source>
        <dbReference type="Proteomes" id="UP000600449"/>
    </source>
</evidence>
<organism evidence="2 3">
    <name type="scientific">Salinarimonas ramus</name>
    <dbReference type="NCBI Taxonomy" id="690164"/>
    <lineage>
        <taxon>Bacteria</taxon>
        <taxon>Pseudomonadati</taxon>
        <taxon>Pseudomonadota</taxon>
        <taxon>Alphaproteobacteria</taxon>
        <taxon>Hyphomicrobiales</taxon>
        <taxon>Salinarimonadaceae</taxon>
        <taxon>Salinarimonas</taxon>
    </lineage>
</organism>
<dbReference type="RefSeq" id="WP_188908762.1">
    <property type="nucleotide sequence ID" value="NZ_BMMF01000001.1"/>
</dbReference>
<protein>
    <recommendedName>
        <fullName evidence="4">Type II toxin-antitoxin system RelE/ParE family toxin</fullName>
    </recommendedName>
</protein>
<dbReference type="EMBL" id="BMMF01000001">
    <property type="protein sequence ID" value="GGK19732.1"/>
    <property type="molecule type" value="Genomic_DNA"/>
</dbReference>
<accession>A0A917V1Z9</accession>
<dbReference type="Gene3D" id="3.30.2310.20">
    <property type="entry name" value="RelE-like"/>
    <property type="match status" value="1"/>
</dbReference>
<reference evidence="2 3" key="1">
    <citation type="journal article" date="2014" name="Int. J. Syst. Evol. Microbiol.">
        <title>Complete genome sequence of Corynebacterium casei LMG S-19264T (=DSM 44701T), isolated from a smear-ripened cheese.</title>
        <authorList>
            <consortium name="US DOE Joint Genome Institute (JGI-PGF)"/>
            <person name="Walter F."/>
            <person name="Albersmeier A."/>
            <person name="Kalinowski J."/>
            <person name="Ruckert C."/>
        </authorList>
    </citation>
    <scope>NUCLEOTIDE SEQUENCE [LARGE SCALE GENOMIC DNA]</scope>
    <source>
        <strain evidence="2 3">CGMCC 1.9161</strain>
    </source>
</reference>
<proteinExistence type="predicted"/>